<dbReference type="SUPFAM" id="SSF54695">
    <property type="entry name" value="POZ domain"/>
    <property type="match status" value="1"/>
</dbReference>
<dbReference type="Proteomes" id="UP000070133">
    <property type="component" value="Unassembled WGS sequence"/>
</dbReference>
<dbReference type="Gene3D" id="3.30.710.10">
    <property type="entry name" value="Potassium Channel Kv1.1, Chain A"/>
    <property type="match status" value="1"/>
</dbReference>
<gene>
    <name evidence="2" type="ORF">AC578_10138</name>
</gene>
<dbReference type="PANTHER" id="PTHR47843">
    <property type="entry name" value="BTB DOMAIN-CONTAINING PROTEIN-RELATED"/>
    <property type="match status" value="1"/>
</dbReference>
<dbReference type="PROSITE" id="PS50097">
    <property type="entry name" value="BTB"/>
    <property type="match status" value="1"/>
</dbReference>
<dbReference type="InterPro" id="IPR011333">
    <property type="entry name" value="SKP1/BTB/POZ_sf"/>
</dbReference>
<feature type="domain" description="BTB" evidence="1">
    <location>
        <begin position="42"/>
        <end position="111"/>
    </location>
</feature>
<name>A0A139HYK4_9PEZI</name>
<organism evidence="2 3">
    <name type="scientific">Pseudocercospora eumusae</name>
    <dbReference type="NCBI Taxonomy" id="321146"/>
    <lineage>
        <taxon>Eukaryota</taxon>
        <taxon>Fungi</taxon>
        <taxon>Dikarya</taxon>
        <taxon>Ascomycota</taxon>
        <taxon>Pezizomycotina</taxon>
        <taxon>Dothideomycetes</taxon>
        <taxon>Dothideomycetidae</taxon>
        <taxon>Mycosphaerellales</taxon>
        <taxon>Mycosphaerellaceae</taxon>
        <taxon>Pseudocercospora</taxon>
    </lineage>
</organism>
<comment type="caution">
    <text evidence="2">The sequence shown here is derived from an EMBL/GenBank/DDBJ whole genome shotgun (WGS) entry which is preliminary data.</text>
</comment>
<sequence length="258" mass="29282">MDLEAMLNASLTPNPTMATNKTKASLTHVMRPSSAAINFIARPAMVKVGTPHTTFHVNEELLCSGSEFFKAALQKEWREGQMHVVELPEQSPETFNVYLNWLYQKQVFVGIEADEGPELSWPWSKQIQAYALGDLLMDIDFKDAIVDALMVLMHTKAQTPALYRLPSASNRKLLYKVTATGGKARKMLAHRIAEGPFGLINDNEDPAMLYDIIQKLAEKNRSRSIVAAARCDFHEHEDGEENCYRKKFAKPFIFDKYW</sequence>
<reference evidence="2 3" key="1">
    <citation type="submission" date="2015-07" db="EMBL/GenBank/DDBJ databases">
        <title>Comparative genomics of the Sigatoka disease complex on banana suggests a link between parallel evolutionary changes in Pseudocercospora fijiensis and Pseudocercospora eumusae and increased virulence on the banana host.</title>
        <authorList>
            <person name="Chang T.-C."/>
            <person name="Salvucci A."/>
            <person name="Crous P.W."/>
            <person name="Stergiopoulos I."/>
        </authorList>
    </citation>
    <scope>NUCLEOTIDE SEQUENCE [LARGE SCALE GENOMIC DNA]</scope>
    <source>
        <strain evidence="2 3">CBS 114824</strain>
    </source>
</reference>
<dbReference type="CDD" id="cd18186">
    <property type="entry name" value="BTB_POZ_ZBTB_KLHL-like"/>
    <property type="match status" value="1"/>
</dbReference>
<evidence type="ECO:0000259" key="1">
    <source>
        <dbReference type="PROSITE" id="PS50097"/>
    </source>
</evidence>
<dbReference type="EMBL" id="LFZN01000001">
    <property type="protein sequence ID" value="KXT07544.1"/>
    <property type="molecule type" value="Genomic_DNA"/>
</dbReference>
<dbReference type="STRING" id="321146.A0A139HYK4"/>
<dbReference type="PANTHER" id="PTHR47843:SF2">
    <property type="entry name" value="BTB DOMAIN-CONTAINING PROTEIN"/>
    <property type="match status" value="1"/>
</dbReference>
<dbReference type="OrthoDB" id="3647298at2759"/>
<proteinExistence type="predicted"/>
<dbReference type="AlphaFoldDB" id="A0A139HYK4"/>
<dbReference type="Pfam" id="PF00651">
    <property type="entry name" value="BTB"/>
    <property type="match status" value="1"/>
</dbReference>
<evidence type="ECO:0000313" key="2">
    <source>
        <dbReference type="EMBL" id="KXT07544.1"/>
    </source>
</evidence>
<keyword evidence="3" id="KW-1185">Reference proteome</keyword>
<protein>
    <recommendedName>
        <fullName evidence="1">BTB domain-containing protein</fullName>
    </recommendedName>
</protein>
<accession>A0A139HYK4</accession>
<dbReference type="InterPro" id="IPR000210">
    <property type="entry name" value="BTB/POZ_dom"/>
</dbReference>
<evidence type="ECO:0000313" key="3">
    <source>
        <dbReference type="Proteomes" id="UP000070133"/>
    </source>
</evidence>